<dbReference type="AlphaFoldDB" id="A0A5B7E5E9"/>
<name>A0A5B7E5E9_PORTR</name>
<proteinExistence type="predicted"/>
<keyword evidence="2" id="KW-1185">Reference proteome</keyword>
<sequence length="133" mass="15567">MKKVGRKRYWSSIRSTHHKPGLFDTSRQQPNFVHHSKYTIYSCSRKDRINHSCINLKGLVRKPLVAWRKSECQVGSCRRSCPILGGTLTNSFTSVPEFVFPMRSCVTNVDSEQCRLRWWWRQHLCPAGVLRKC</sequence>
<gene>
    <name evidence="1" type="ORF">E2C01_022224</name>
</gene>
<evidence type="ECO:0000313" key="1">
    <source>
        <dbReference type="EMBL" id="MPC29008.1"/>
    </source>
</evidence>
<dbReference type="Proteomes" id="UP000324222">
    <property type="component" value="Unassembled WGS sequence"/>
</dbReference>
<dbReference type="EMBL" id="VSRR010001999">
    <property type="protein sequence ID" value="MPC29008.1"/>
    <property type="molecule type" value="Genomic_DNA"/>
</dbReference>
<evidence type="ECO:0000313" key="2">
    <source>
        <dbReference type="Proteomes" id="UP000324222"/>
    </source>
</evidence>
<reference evidence="1 2" key="1">
    <citation type="submission" date="2019-05" db="EMBL/GenBank/DDBJ databases">
        <title>Another draft genome of Portunus trituberculatus and its Hox gene families provides insights of decapod evolution.</title>
        <authorList>
            <person name="Jeong J.-H."/>
            <person name="Song I."/>
            <person name="Kim S."/>
            <person name="Choi T."/>
            <person name="Kim D."/>
            <person name="Ryu S."/>
            <person name="Kim W."/>
        </authorList>
    </citation>
    <scope>NUCLEOTIDE SEQUENCE [LARGE SCALE GENOMIC DNA]</scope>
    <source>
        <tissue evidence="1">Muscle</tissue>
    </source>
</reference>
<protein>
    <submittedName>
        <fullName evidence="1">Uncharacterized protein</fullName>
    </submittedName>
</protein>
<accession>A0A5B7E5E9</accession>
<comment type="caution">
    <text evidence="1">The sequence shown here is derived from an EMBL/GenBank/DDBJ whole genome shotgun (WGS) entry which is preliminary data.</text>
</comment>
<organism evidence="1 2">
    <name type="scientific">Portunus trituberculatus</name>
    <name type="common">Swimming crab</name>
    <name type="synonym">Neptunus trituberculatus</name>
    <dbReference type="NCBI Taxonomy" id="210409"/>
    <lineage>
        <taxon>Eukaryota</taxon>
        <taxon>Metazoa</taxon>
        <taxon>Ecdysozoa</taxon>
        <taxon>Arthropoda</taxon>
        <taxon>Crustacea</taxon>
        <taxon>Multicrustacea</taxon>
        <taxon>Malacostraca</taxon>
        <taxon>Eumalacostraca</taxon>
        <taxon>Eucarida</taxon>
        <taxon>Decapoda</taxon>
        <taxon>Pleocyemata</taxon>
        <taxon>Brachyura</taxon>
        <taxon>Eubrachyura</taxon>
        <taxon>Portunoidea</taxon>
        <taxon>Portunidae</taxon>
        <taxon>Portuninae</taxon>
        <taxon>Portunus</taxon>
    </lineage>
</organism>